<sequence>MAEAIALMDIDEEENQNHLSKPNKGKNVVVPATPPGGKATPWVEKYRPQSLADVAAHRDIIDTSYYLLSLSRVSVIYTRFRVQVQFCVLANNYEIVDRLTSENRLPHLLLYGPPGTGKTSTILAVARKLYGAQYHNMILELNASDDRGIDVVRKQIQDFASTQSFSFGAKISVKLVLLDEADAMTKDAQFALRRVIEKYTKNTRFALICNHVNKIIPALQSRCTRFRFAPLDPMHVGERLKHVIEAEGLDVPESGLEALKCLSNGDMRKALNILQSTHMASQQITEETVYLCTGNPLPQDVQQITHWLLNESFAESYKRISEIKTRKGLALVDIVREVTMFVFKIKMQSDIRVPLINDLADIEYRLSFGCNDKLQLGSLIASFTRARSALVAAAN</sequence>
<proteinExistence type="predicted"/>
<reference evidence="1 2" key="1">
    <citation type="journal article" date="2024" name="Plant Biotechnol. J.">
        <title>Genome and CRISPR/Cas9 system of a widespread forest tree (Populus alba) in the world.</title>
        <authorList>
            <person name="Liu Y.J."/>
            <person name="Jiang P.F."/>
            <person name="Han X.M."/>
            <person name="Li X.Y."/>
            <person name="Wang H.M."/>
            <person name="Wang Y.J."/>
            <person name="Wang X.X."/>
            <person name="Zeng Q.Y."/>
        </authorList>
    </citation>
    <scope>NUCLEOTIDE SEQUENCE [LARGE SCALE GENOMIC DNA]</scope>
    <source>
        <strain evidence="2">cv. PAL-ZL1</strain>
    </source>
</reference>
<comment type="caution">
    <text evidence="1">The sequence shown here is derived from an EMBL/GenBank/DDBJ whole genome shotgun (WGS) entry which is preliminary data.</text>
</comment>
<organism evidence="1 2">
    <name type="scientific">Populus alba</name>
    <name type="common">White poplar</name>
    <dbReference type="NCBI Taxonomy" id="43335"/>
    <lineage>
        <taxon>Eukaryota</taxon>
        <taxon>Viridiplantae</taxon>
        <taxon>Streptophyta</taxon>
        <taxon>Embryophyta</taxon>
        <taxon>Tracheophyta</taxon>
        <taxon>Spermatophyta</taxon>
        <taxon>Magnoliopsida</taxon>
        <taxon>eudicotyledons</taxon>
        <taxon>Gunneridae</taxon>
        <taxon>Pentapetalae</taxon>
        <taxon>rosids</taxon>
        <taxon>fabids</taxon>
        <taxon>Malpighiales</taxon>
        <taxon>Salicaceae</taxon>
        <taxon>Saliceae</taxon>
        <taxon>Populus</taxon>
    </lineage>
</organism>
<accession>A0ACC4B399</accession>
<dbReference type="EMBL" id="RCHU02000014">
    <property type="protein sequence ID" value="KAL3572815.1"/>
    <property type="molecule type" value="Genomic_DNA"/>
</dbReference>
<protein>
    <submittedName>
        <fullName evidence="1">Uncharacterized protein</fullName>
    </submittedName>
</protein>
<dbReference type="Proteomes" id="UP000309997">
    <property type="component" value="Unassembled WGS sequence"/>
</dbReference>
<evidence type="ECO:0000313" key="1">
    <source>
        <dbReference type="EMBL" id="KAL3572815.1"/>
    </source>
</evidence>
<name>A0ACC4B399_POPAL</name>
<gene>
    <name evidence="1" type="ORF">D5086_026719</name>
</gene>
<keyword evidence="2" id="KW-1185">Reference proteome</keyword>
<evidence type="ECO:0000313" key="2">
    <source>
        <dbReference type="Proteomes" id="UP000309997"/>
    </source>
</evidence>